<feature type="transmembrane region" description="Helical" evidence="6">
    <location>
        <begin position="88"/>
        <end position="109"/>
    </location>
</feature>
<evidence type="ECO:0000256" key="1">
    <source>
        <dbReference type="ARBA" id="ARBA00004651"/>
    </source>
</evidence>
<feature type="transmembrane region" description="Helical" evidence="6">
    <location>
        <begin position="183"/>
        <end position="201"/>
    </location>
</feature>
<dbReference type="AlphaFoldDB" id="A0A3G2L5I8"/>
<dbReference type="GO" id="GO:0005886">
    <property type="term" value="C:plasma membrane"/>
    <property type="evidence" value="ECO:0007669"/>
    <property type="project" value="UniProtKB-SubCell"/>
</dbReference>
<name>A0A3G2L5I8_9FLAO</name>
<dbReference type="OrthoDB" id="9762947at2"/>
<evidence type="ECO:0000256" key="3">
    <source>
        <dbReference type="ARBA" id="ARBA00022692"/>
    </source>
</evidence>
<dbReference type="InterPro" id="IPR050367">
    <property type="entry name" value="APC_superfamily"/>
</dbReference>
<feature type="transmembrane region" description="Helical" evidence="6">
    <location>
        <begin position="222"/>
        <end position="247"/>
    </location>
</feature>
<accession>A0A3G2L5I8</accession>
<proteinExistence type="predicted"/>
<dbReference type="GO" id="GO:0022857">
    <property type="term" value="F:transmembrane transporter activity"/>
    <property type="evidence" value="ECO:0007669"/>
    <property type="project" value="InterPro"/>
</dbReference>
<evidence type="ECO:0000256" key="4">
    <source>
        <dbReference type="ARBA" id="ARBA00022989"/>
    </source>
</evidence>
<keyword evidence="8" id="KW-1185">Reference proteome</keyword>
<feature type="transmembrane region" description="Helical" evidence="6">
    <location>
        <begin position="387"/>
        <end position="408"/>
    </location>
</feature>
<dbReference type="Pfam" id="PF13520">
    <property type="entry name" value="AA_permease_2"/>
    <property type="match status" value="1"/>
</dbReference>
<evidence type="ECO:0000256" key="2">
    <source>
        <dbReference type="ARBA" id="ARBA00022475"/>
    </source>
</evidence>
<gene>
    <name evidence="7" type="ORF">D1013_09070</name>
</gene>
<dbReference type="PANTHER" id="PTHR42770:SF11">
    <property type="entry name" value="INNER MEMBRANE TRANSPORT PROTEIN YBAT"/>
    <property type="match status" value="1"/>
</dbReference>
<keyword evidence="2" id="KW-1003">Cell membrane</keyword>
<keyword evidence="3 6" id="KW-0812">Transmembrane</keyword>
<protein>
    <submittedName>
        <fullName evidence="7">Amino acid permease</fullName>
    </submittedName>
</protein>
<sequence length="415" mass="45011">MGMAKNKLSRSLNFYDILMFGVGGIVGAGIYAIIGQAAGLSGNMLWLSFTIAAIVALLTALSYAEFVSRFPDAGGSFEYIKHGIGEKTALVMSIFMAFTGIIAPAAIAISFAEYLNRLVEIPHWIAIIGIIILMSMFNILGSKQSSYYNTIATIVTLLGLGTVVIFTIPDWSTLELFKMGESGITGVLSGSALIFFSYVGFEDLVKMAEETKNPKKNMPRGVLMSGIIVLIIYVAIAISSLSTFSAIELSEKEGPLAAVIESQWGQIGGIILVVVALFATSKTILSNILGTSRLLYDVARDSEIKWLKKFTTLEGFGQNTPNYAIAAIALTTIAFGLIGDLKIVASISNIFVFSVFGMVNISMVRYRMKYKEQSEKDIFKIPLNYNNIPIPTLLAIASILVLFGFNIYNLYQGNT</sequence>
<evidence type="ECO:0000313" key="7">
    <source>
        <dbReference type="EMBL" id="AYN67500.1"/>
    </source>
</evidence>
<feature type="transmembrane region" description="Helical" evidence="6">
    <location>
        <begin position="267"/>
        <end position="285"/>
    </location>
</feature>
<keyword evidence="4 6" id="KW-1133">Transmembrane helix</keyword>
<feature type="transmembrane region" description="Helical" evidence="6">
    <location>
        <begin position="46"/>
        <end position="67"/>
    </location>
</feature>
<feature type="transmembrane region" description="Helical" evidence="6">
    <location>
        <begin position="323"/>
        <end position="341"/>
    </location>
</feature>
<feature type="transmembrane region" description="Helical" evidence="6">
    <location>
        <begin position="347"/>
        <end position="366"/>
    </location>
</feature>
<feature type="transmembrane region" description="Helical" evidence="6">
    <location>
        <begin position="147"/>
        <end position="168"/>
    </location>
</feature>
<feature type="transmembrane region" description="Helical" evidence="6">
    <location>
        <begin position="121"/>
        <end position="140"/>
    </location>
</feature>
<dbReference type="Gene3D" id="1.20.1740.10">
    <property type="entry name" value="Amino acid/polyamine transporter I"/>
    <property type="match status" value="1"/>
</dbReference>
<reference evidence="7 8" key="1">
    <citation type="submission" date="2018-08" db="EMBL/GenBank/DDBJ databases">
        <title>The reduced genetic potential of extracellular carbohydrate catabolism in Euzebyella marina RN62, a Flavobacteriia bacterium isolated from the hadal water.</title>
        <authorList>
            <person name="Xue C."/>
        </authorList>
    </citation>
    <scope>NUCLEOTIDE SEQUENCE [LARGE SCALE GENOMIC DNA]</scope>
    <source>
        <strain evidence="7 8">RN62</strain>
    </source>
</reference>
<dbReference type="PIRSF" id="PIRSF006060">
    <property type="entry name" value="AA_transporter"/>
    <property type="match status" value="1"/>
</dbReference>
<keyword evidence="5 6" id="KW-0472">Membrane</keyword>
<evidence type="ECO:0000256" key="6">
    <source>
        <dbReference type="SAM" id="Phobius"/>
    </source>
</evidence>
<dbReference type="KEGG" id="emar:D1013_09070"/>
<evidence type="ECO:0000256" key="5">
    <source>
        <dbReference type="ARBA" id="ARBA00023136"/>
    </source>
</evidence>
<organism evidence="7 8">
    <name type="scientific">Euzebyella marina</name>
    <dbReference type="NCBI Taxonomy" id="1761453"/>
    <lineage>
        <taxon>Bacteria</taxon>
        <taxon>Pseudomonadati</taxon>
        <taxon>Bacteroidota</taxon>
        <taxon>Flavobacteriia</taxon>
        <taxon>Flavobacteriales</taxon>
        <taxon>Flavobacteriaceae</taxon>
        <taxon>Euzebyella</taxon>
    </lineage>
</organism>
<dbReference type="InterPro" id="IPR002293">
    <property type="entry name" value="AA/rel_permease1"/>
</dbReference>
<comment type="subcellular location">
    <subcellularLocation>
        <location evidence="1">Cell membrane</location>
        <topology evidence="1">Multi-pass membrane protein</topology>
    </subcellularLocation>
</comment>
<feature type="transmembrane region" description="Helical" evidence="6">
    <location>
        <begin position="12"/>
        <end position="34"/>
    </location>
</feature>
<dbReference type="PANTHER" id="PTHR42770">
    <property type="entry name" value="AMINO ACID TRANSPORTER-RELATED"/>
    <property type="match status" value="1"/>
</dbReference>
<evidence type="ECO:0000313" key="8">
    <source>
        <dbReference type="Proteomes" id="UP000276309"/>
    </source>
</evidence>
<dbReference type="EMBL" id="CP032050">
    <property type="protein sequence ID" value="AYN67500.1"/>
    <property type="molecule type" value="Genomic_DNA"/>
</dbReference>
<dbReference type="Proteomes" id="UP000276309">
    <property type="component" value="Chromosome"/>
</dbReference>